<organism evidence="5 6">
    <name type="scientific">Paracoccus aminophilus JCM 7686</name>
    <dbReference type="NCBI Taxonomy" id="1367847"/>
    <lineage>
        <taxon>Bacteria</taxon>
        <taxon>Pseudomonadati</taxon>
        <taxon>Pseudomonadota</taxon>
        <taxon>Alphaproteobacteria</taxon>
        <taxon>Rhodobacterales</taxon>
        <taxon>Paracoccaceae</taxon>
        <taxon>Paracoccus</taxon>
    </lineage>
</organism>
<gene>
    <name evidence="5" type="ORF">JCM7686_pAMI4p303</name>
</gene>
<evidence type="ECO:0000313" key="5">
    <source>
        <dbReference type="EMBL" id="AGT10993.1"/>
    </source>
</evidence>
<keyword evidence="3" id="KW-0804">Transcription</keyword>
<dbReference type="GO" id="GO:0043565">
    <property type="term" value="F:sequence-specific DNA binding"/>
    <property type="evidence" value="ECO:0007669"/>
    <property type="project" value="InterPro"/>
</dbReference>
<proteinExistence type="predicted"/>
<dbReference type="Gene3D" id="1.10.10.60">
    <property type="entry name" value="Homeodomain-like"/>
    <property type="match status" value="1"/>
</dbReference>
<dbReference type="eggNOG" id="COG2207">
    <property type="taxonomic scope" value="Bacteria"/>
</dbReference>
<dbReference type="EMBL" id="CP006652">
    <property type="protein sequence ID" value="AGT10993.1"/>
    <property type="molecule type" value="Genomic_DNA"/>
</dbReference>
<keyword evidence="2" id="KW-0238">DNA-binding</keyword>
<protein>
    <submittedName>
        <fullName evidence="5">Transcriptional regulator, AraC family</fullName>
    </submittedName>
</protein>
<accession>S5YHQ2</accession>
<feature type="domain" description="HTH araC/xylS-type" evidence="4">
    <location>
        <begin position="195"/>
        <end position="292"/>
    </location>
</feature>
<sequence>MPASLATGPTAPISAYLAASPHAELRGGLDLGFGRSVKLWRNRDAFVRYDAPAGHTLSFYSKGGAGTRRLDTPGGPARGWQGAVCMMPEGLSSEWEITESFEFVHINLPDDELRLAYAETFDRDARAVDVADLTYADAQGMAAPFLALQAAALSGQAIWAEEAATELLAALFSESRFVARCTGRLAGGLSPKSLGRIREFIEANLDQPLHLRDLAGLVGLSEFHFQRSFRASVGVTPHRLIQHRRIQRAKALIGAGEPLAQAAAACGFDSQSHLSRAFKAATGLTPGRYRLDLRPS</sequence>
<evidence type="ECO:0000259" key="4">
    <source>
        <dbReference type="PROSITE" id="PS01124"/>
    </source>
</evidence>
<dbReference type="KEGG" id="pami:JCM7686_pAMI4p303"/>
<dbReference type="InterPro" id="IPR018062">
    <property type="entry name" value="HTH_AraC-typ_CS"/>
</dbReference>
<evidence type="ECO:0000313" key="6">
    <source>
        <dbReference type="Proteomes" id="UP000015480"/>
    </source>
</evidence>
<name>S5YHQ2_PARAH</name>
<dbReference type="SUPFAM" id="SSF46689">
    <property type="entry name" value="Homeodomain-like"/>
    <property type="match status" value="2"/>
</dbReference>
<dbReference type="AlphaFoldDB" id="S5YHQ2"/>
<dbReference type="PROSITE" id="PS00041">
    <property type="entry name" value="HTH_ARAC_FAMILY_1"/>
    <property type="match status" value="1"/>
</dbReference>
<dbReference type="PANTHER" id="PTHR46796">
    <property type="entry name" value="HTH-TYPE TRANSCRIPTIONAL ACTIVATOR RHAS-RELATED"/>
    <property type="match status" value="1"/>
</dbReference>
<evidence type="ECO:0000256" key="1">
    <source>
        <dbReference type="ARBA" id="ARBA00023015"/>
    </source>
</evidence>
<dbReference type="InterPro" id="IPR050204">
    <property type="entry name" value="AraC_XylS_family_regulators"/>
</dbReference>
<dbReference type="PANTHER" id="PTHR46796:SF6">
    <property type="entry name" value="ARAC SUBFAMILY"/>
    <property type="match status" value="1"/>
</dbReference>
<dbReference type="HOGENOM" id="CLU_000445_88_4_5"/>
<dbReference type="PATRIC" id="fig|1367847.3.peg.3951"/>
<keyword evidence="1" id="KW-0805">Transcription regulation</keyword>
<dbReference type="Proteomes" id="UP000015480">
    <property type="component" value="Plasmid pAMI4"/>
</dbReference>
<dbReference type="InterPro" id="IPR018060">
    <property type="entry name" value="HTH_AraC"/>
</dbReference>
<evidence type="ECO:0000256" key="2">
    <source>
        <dbReference type="ARBA" id="ARBA00023125"/>
    </source>
</evidence>
<dbReference type="SMART" id="SM00342">
    <property type="entry name" value="HTH_ARAC"/>
    <property type="match status" value="1"/>
</dbReference>
<dbReference type="Pfam" id="PF12833">
    <property type="entry name" value="HTH_18"/>
    <property type="match status" value="1"/>
</dbReference>
<reference evidence="5 6" key="1">
    <citation type="journal article" date="2014" name="BMC Genomics">
        <title>Architecture and functions of a multipartite genome of the methylotrophic bacterium Paracoccus aminophilus JCM 7686, containing primary and secondary chromids.</title>
        <authorList>
            <person name="Dziewit L."/>
            <person name="Czarnecki J."/>
            <person name="Wibberg D."/>
            <person name="Radlinska M."/>
            <person name="Mrozek P."/>
            <person name="Szymczak M."/>
            <person name="Schluter A."/>
            <person name="Puhler A."/>
            <person name="Bartosik D."/>
        </authorList>
    </citation>
    <scope>NUCLEOTIDE SEQUENCE [LARGE SCALE GENOMIC DNA]</scope>
    <source>
        <strain evidence="5">JCM 7686</strain>
        <plasmid evidence="6">Plasmid pAMI4</plasmid>
    </source>
</reference>
<evidence type="ECO:0000256" key="3">
    <source>
        <dbReference type="ARBA" id="ARBA00023163"/>
    </source>
</evidence>
<dbReference type="GO" id="GO:0003700">
    <property type="term" value="F:DNA-binding transcription factor activity"/>
    <property type="evidence" value="ECO:0007669"/>
    <property type="project" value="InterPro"/>
</dbReference>
<keyword evidence="5" id="KW-0614">Plasmid</keyword>
<geneLocation type="plasmid" evidence="5 6">
    <name>pAMI4</name>
</geneLocation>
<keyword evidence="6" id="KW-1185">Reference proteome</keyword>
<dbReference type="InterPro" id="IPR009057">
    <property type="entry name" value="Homeodomain-like_sf"/>
</dbReference>
<dbReference type="PROSITE" id="PS01124">
    <property type="entry name" value="HTH_ARAC_FAMILY_2"/>
    <property type="match status" value="1"/>
</dbReference>